<evidence type="ECO:0000313" key="2">
    <source>
        <dbReference type="Proteomes" id="UP000035680"/>
    </source>
</evidence>
<protein>
    <submittedName>
        <fullName evidence="3">Cyclin-dependent serine/threonine-protein kinase DDB_G0292550</fullName>
    </submittedName>
</protein>
<sequence length="338" mass="39403">MTDIPYTRQSFVYNNHRTYYIPNYSYNLYGNSSNCTTSDYLNSPKNNKAGDVKNSRQSIENDRIHTKNYSDINGFKKYYEKCYDKVIQSDLKRNTLAESTTSNYQKNLIKPLSYNSPVTRNYSTFTYKKPFFPSENSLTRKNDYIRKPAVPPRPSLYEKNNYEKVPLVPERNQSLIKGYIDSEKVNNNNNNEIEINKYQSSKKYNRQNFELEVHIKNSPDFSDINTSQRNTKSTNTSNSCSKNGDMYDIIEKLSDLNFTSISCQEDNNDINTNDQVNILLSFELANLKPVSTIERHARIIQWIHASSDYSHFPPTDDILTDMEDEIKCNFMTIKSLCV</sequence>
<feature type="region of interest" description="Disordered" evidence="1">
    <location>
        <begin position="220"/>
        <end position="239"/>
    </location>
</feature>
<dbReference type="WBParaSite" id="SVE_1922500.1">
    <property type="protein sequence ID" value="SVE_1922500.1"/>
    <property type="gene ID" value="SVE_1922500"/>
</dbReference>
<proteinExistence type="predicted"/>
<dbReference type="AlphaFoldDB" id="A0A0K0G3C4"/>
<organism evidence="2 3">
    <name type="scientific">Strongyloides venezuelensis</name>
    <name type="common">Threadworm</name>
    <dbReference type="NCBI Taxonomy" id="75913"/>
    <lineage>
        <taxon>Eukaryota</taxon>
        <taxon>Metazoa</taxon>
        <taxon>Ecdysozoa</taxon>
        <taxon>Nematoda</taxon>
        <taxon>Chromadorea</taxon>
        <taxon>Rhabditida</taxon>
        <taxon>Tylenchina</taxon>
        <taxon>Panagrolaimomorpha</taxon>
        <taxon>Strongyloidoidea</taxon>
        <taxon>Strongyloididae</taxon>
        <taxon>Strongyloides</taxon>
    </lineage>
</organism>
<reference evidence="2" key="1">
    <citation type="submission" date="2014-07" db="EMBL/GenBank/DDBJ databases">
        <authorList>
            <person name="Martin A.A"/>
            <person name="De Silva N."/>
        </authorList>
    </citation>
    <scope>NUCLEOTIDE SEQUENCE</scope>
</reference>
<reference evidence="3" key="2">
    <citation type="submission" date="2015-08" db="UniProtKB">
        <authorList>
            <consortium name="WormBaseParasite"/>
        </authorList>
    </citation>
    <scope>IDENTIFICATION</scope>
</reference>
<feature type="compositionally biased region" description="Low complexity" evidence="1">
    <location>
        <begin position="225"/>
        <end position="239"/>
    </location>
</feature>
<evidence type="ECO:0000256" key="1">
    <source>
        <dbReference type="SAM" id="MobiDB-lite"/>
    </source>
</evidence>
<dbReference type="Proteomes" id="UP000035680">
    <property type="component" value="Unassembled WGS sequence"/>
</dbReference>
<evidence type="ECO:0000313" key="3">
    <source>
        <dbReference type="WBParaSite" id="SVE_1922500.1"/>
    </source>
</evidence>
<keyword evidence="2" id="KW-1185">Reference proteome</keyword>
<name>A0A0K0G3C4_STRVS</name>
<accession>A0A0K0G3C4</accession>